<comment type="caution">
    <text evidence="1">The sequence shown here is derived from an EMBL/GenBank/DDBJ whole genome shotgun (WGS) entry which is preliminary data.</text>
</comment>
<organism evidence="1 2">
    <name type="scientific">Paenibacillus mendelii</name>
    <dbReference type="NCBI Taxonomy" id="206163"/>
    <lineage>
        <taxon>Bacteria</taxon>
        <taxon>Bacillati</taxon>
        <taxon>Bacillota</taxon>
        <taxon>Bacilli</taxon>
        <taxon>Bacillales</taxon>
        <taxon>Paenibacillaceae</taxon>
        <taxon>Paenibacillus</taxon>
    </lineage>
</organism>
<keyword evidence="2" id="KW-1185">Reference proteome</keyword>
<dbReference type="EMBL" id="JBHLVF010000009">
    <property type="protein sequence ID" value="MFC0390729.1"/>
    <property type="molecule type" value="Genomic_DNA"/>
</dbReference>
<protein>
    <submittedName>
        <fullName evidence="1">Phasin family protein</fullName>
    </submittedName>
</protein>
<reference evidence="1 2" key="1">
    <citation type="submission" date="2024-09" db="EMBL/GenBank/DDBJ databases">
        <authorList>
            <person name="Sun Q."/>
            <person name="Mori K."/>
        </authorList>
    </citation>
    <scope>NUCLEOTIDE SEQUENCE [LARGE SCALE GENOMIC DNA]</scope>
    <source>
        <strain evidence="1 2">CCM 4839</strain>
    </source>
</reference>
<proteinExistence type="predicted"/>
<dbReference type="NCBIfam" id="NF047773">
    <property type="entry name" value="phas_rel_Lepto"/>
    <property type="match status" value="1"/>
</dbReference>
<dbReference type="Proteomes" id="UP001589818">
    <property type="component" value="Unassembled WGS sequence"/>
</dbReference>
<evidence type="ECO:0000313" key="2">
    <source>
        <dbReference type="Proteomes" id="UP001589818"/>
    </source>
</evidence>
<accession>A0ABV6J4D4</accession>
<sequence>MRDTINKAISLGLGIAIASKEQIEKTVEELVKKGEINRSESMDLVDELMKKGGEAKQHMETVVRERVNGMLGESRLATKEDIARIEQRLDALERKDSSED</sequence>
<gene>
    <name evidence="1" type="ORF">ACFFJ8_04995</name>
</gene>
<dbReference type="RefSeq" id="WP_204821058.1">
    <property type="nucleotide sequence ID" value="NZ_JANHOF010000009.1"/>
</dbReference>
<evidence type="ECO:0000313" key="1">
    <source>
        <dbReference type="EMBL" id="MFC0390729.1"/>
    </source>
</evidence>
<name>A0ABV6J4D4_9BACL</name>